<evidence type="ECO:0000259" key="3">
    <source>
        <dbReference type="SMART" id="SM01376"/>
    </source>
</evidence>
<feature type="domain" description="Translation initiation factor 5A C-terminal" evidence="3">
    <location>
        <begin position="87"/>
        <end position="129"/>
    </location>
</feature>
<dbReference type="InterPro" id="IPR012340">
    <property type="entry name" value="NA-bd_OB-fold"/>
</dbReference>
<evidence type="ECO:0000256" key="1">
    <source>
        <dbReference type="RuleBase" id="RU362005"/>
    </source>
</evidence>
<comment type="PTM">
    <text evidence="1">eIF-5A seems to be the only eukaryotic protein to have a hypusine residue which is a post-translational modification of a lysine by the addition of a butylamino group.</text>
</comment>
<dbReference type="NCBIfam" id="TIGR00037">
    <property type="entry name" value="eIF_5A"/>
    <property type="match status" value="1"/>
</dbReference>
<dbReference type="GO" id="GO:0003723">
    <property type="term" value="F:RNA binding"/>
    <property type="evidence" value="ECO:0007669"/>
    <property type="project" value="InterPro"/>
</dbReference>
<dbReference type="Proteomes" id="UP000324897">
    <property type="component" value="Chromosome 5"/>
</dbReference>
<comment type="caution">
    <text evidence="4">The sequence shown here is derived from an EMBL/GenBank/DDBJ whole genome shotgun (WGS) entry which is preliminary data.</text>
</comment>
<evidence type="ECO:0000313" key="5">
    <source>
        <dbReference type="Proteomes" id="UP000324897"/>
    </source>
</evidence>
<dbReference type="SMART" id="SM01376">
    <property type="entry name" value="eIF-5a"/>
    <property type="match status" value="1"/>
</dbReference>
<dbReference type="PANTHER" id="PTHR11673">
    <property type="entry name" value="TRANSLATION INITIATION FACTOR 5A FAMILY MEMBER"/>
    <property type="match status" value="1"/>
</dbReference>
<dbReference type="OrthoDB" id="9975114at2759"/>
<dbReference type="Gramene" id="TVU44900">
    <property type="protein sequence ID" value="TVU44900"/>
    <property type="gene ID" value="EJB05_04363"/>
</dbReference>
<protein>
    <recommendedName>
        <fullName evidence="1">Eukaryotic translation initiation factor 5A</fullName>
        <shortName evidence="1">eIF-5A</shortName>
    </recommendedName>
</protein>
<comment type="similarity">
    <text evidence="1">Belongs to the eIF-5A family.</text>
</comment>
<dbReference type="Pfam" id="PF01287">
    <property type="entry name" value="eIF-5a"/>
    <property type="match status" value="1"/>
</dbReference>
<keyword evidence="1" id="KW-0385">Hypusine</keyword>
<keyword evidence="5" id="KW-1185">Reference proteome</keyword>
<dbReference type="PIRSF" id="PIRSF003025">
    <property type="entry name" value="eIF5A"/>
    <property type="match status" value="1"/>
</dbReference>
<keyword evidence="1" id="KW-0648">Protein biosynthesis</keyword>
<dbReference type="InterPro" id="IPR020189">
    <property type="entry name" value="IF5A_C"/>
</dbReference>
<dbReference type="AlphaFoldDB" id="A0A5J9WBY2"/>
<accession>A0A5J9WBY2</accession>
<dbReference type="GO" id="GO:0043022">
    <property type="term" value="F:ribosome binding"/>
    <property type="evidence" value="ECO:0007669"/>
    <property type="project" value="UniProtKB-UniRule"/>
</dbReference>
<dbReference type="InterPro" id="IPR008991">
    <property type="entry name" value="Translation_prot_SH3-like_sf"/>
</dbReference>
<gene>
    <name evidence="4" type="ORF">EJB05_04363</name>
</gene>
<dbReference type="InterPro" id="IPR014722">
    <property type="entry name" value="Rib_uL2_dom2"/>
</dbReference>
<dbReference type="GO" id="GO:0003746">
    <property type="term" value="F:translation elongation factor activity"/>
    <property type="evidence" value="ECO:0007669"/>
    <property type="project" value="UniProtKB-UniRule"/>
</dbReference>
<dbReference type="Gene3D" id="2.40.50.140">
    <property type="entry name" value="Nucleic acid-binding proteins"/>
    <property type="match status" value="1"/>
</dbReference>
<sequence>MSDYEEEPHFESEGDDGASMTYPVPASSIRKNGHLVIKGRPCKVVDIKTKTGKHGDKNHHFVGIDIFNLIKKLEDTVPSFDNIDVPRVNRNDYQLINIEDGFIDAFNEGKDLFVSVISAMGEEQIISVKDAPRGY</sequence>
<dbReference type="Gene3D" id="2.30.30.30">
    <property type="match status" value="1"/>
</dbReference>
<organism evidence="4 5">
    <name type="scientific">Eragrostis curvula</name>
    <name type="common">weeping love grass</name>
    <dbReference type="NCBI Taxonomy" id="38414"/>
    <lineage>
        <taxon>Eukaryota</taxon>
        <taxon>Viridiplantae</taxon>
        <taxon>Streptophyta</taxon>
        <taxon>Embryophyta</taxon>
        <taxon>Tracheophyta</taxon>
        <taxon>Spermatophyta</taxon>
        <taxon>Magnoliopsida</taxon>
        <taxon>Liliopsida</taxon>
        <taxon>Poales</taxon>
        <taxon>Poaceae</taxon>
        <taxon>PACMAD clade</taxon>
        <taxon>Chloridoideae</taxon>
        <taxon>Eragrostideae</taxon>
        <taxon>Eragrostidinae</taxon>
        <taxon>Eragrostis</taxon>
    </lineage>
</organism>
<proteinExistence type="inferred from homology"/>
<dbReference type="InterPro" id="IPR048670">
    <property type="entry name" value="IF5A-like_N"/>
</dbReference>
<feature type="region of interest" description="Disordered" evidence="2">
    <location>
        <begin position="1"/>
        <end position="23"/>
    </location>
</feature>
<dbReference type="FunFam" id="2.30.30.30:FF:000012">
    <property type="entry name" value="Eukaryotic translation initiation factor 5A"/>
    <property type="match status" value="1"/>
</dbReference>
<dbReference type="EMBL" id="RWGY01000004">
    <property type="protein sequence ID" value="TVU44900.1"/>
    <property type="molecule type" value="Genomic_DNA"/>
</dbReference>
<dbReference type="InterPro" id="IPR001884">
    <property type="entry name" value="IF5A-like"/>
</dbReference>
<reference evidence="4 5" key="1">
    <citation type="journal article" date="2019" name="Sci. Rep.">
        <title>A high-quality genome of Eragrostis curvula grass provides insights into Poaceae evolution and supports new strategies to enhance forage quality.</title>
        <authorList>
            <person name="Carballo J."/>
            <person name="Santos B.A.C.M."/>
            <person name="Zappacosta D."/>
            <person name="Garbus I."/>
            <person name="Selva J.P."/>
            <person name="Gallo C.A."/>
            <person name="Diaz A."/>
            <person name="Albertini E."/>
            <person name="Caccamo M."/>
            <person name="Echenique V."/>
        </authorList>
    </citation>
    <scope>NUCLEOTIDE SEQUENCE [LARGE SCALE GENOMIC DNA]</scope>
    <source>
        <strain evidence="5">cv. Victoria</strain>
        <tissue evidence="4">Leaf</tissue>
    </source>
</reference>
<dbReference type="GO" id="GO:0045901">
    <property type="term" value="P:positive regulation of translational elongation"/>
    <property type="evidence" value="ECO:0007669"/>
    <property type="project" value="UniProtKB-UniRule"/>
</dbReference>
<dbReference type="SUPFAM" id="SSF50104">
    <property type="entry name" value="Translation proteins SH3-like domain"/>
    <property type="match status" value="1"/>
</dbReference>
<evidence type="ECO:0000256" key="2">
    <source>
        <dbReference type="SAM" id="MobiDB-lite"/>
    </source>
</evidence>
<evidence type="ECO:0000313" key="4">
    <source>
        <dbReference type="EMBL" id="TVU44900.1"/>
    </source>
</evidence>
<dbReference type="Pfam" id="PF21485">
    <property type="entry name" value="IF5A-like_N"/>
    <property type="match status" value="1"/>
</dbReference>
<comment type="function">
    <text evidence="1">Translation factor that promotes translation elongation and termination, particularly upon ribosome stalling at specific amino acid sequence contexts. Binds between the exit (E) and peptidyl (P) site of the ribosome and promotes rescue of stalled ribosome: specifically required for efficient translation of polyproline-containing peptides as well as other motifs that stall the ribosome. Acts as ribosome quality control (RQC) cofactor by joining the RQC complex to facilitate peptidyl transfer during CAT tailing step.</text>
</comment>
<name>A0A5J9WBY2_9POAL</name>
<dbReference type="SUPFAM" id="SSF50249">
    <property type="entry name" value="Nucleic acid-binding proteins"/>
    <property type="match status" value="1"/>
</dbReference>
<dbReference type="GO" id="GO:0045905">
    <property type="term" value="P:positive regulation of translational termination"/>
    <property type="evidence" value="ECO:0007669"/>
    <property type="project" value="UniProtKB-UniRule"/>
</dbReference>